<gene>
    <name evidence="3" type="ORF">Prubr_58170</name>
</gene>
<reference evidence="3" key="1">
    <citation type="submission" date="2020-08" db="EMBL/GenBank/DDBJ databases">
        <title>Whole genome shotgun sequence of Polymorphospora rubra NBRC 101157.</title>
        <authorList>
            <person name="Komaki H."/>
            <person name="Tamura T."/>
        </authorList>
    </citation>
    <scope>NUCLEOTIDE SEQUENCE</scope>
    <source>
        <strain evidence="3">NBRC 101157</strain>
    </source>
</reference>
<sequence>MLTTDESTGTLRHSRSAIDQIGRTTVRRPTRPTRRRRVGQRFPPARAIFAHDGRTAAAPEDSMPIDDDKTASGPAISLDKFQEAAPALVDLYKTARVSLDKHRLTGQRAAVYLVIDHSGSMRPYFRDGSVQGLAEQVLALAAHFDDDGSVPVVFFDTVAHRPAEVPVRDHAGAVERIRAGLGPMGRTDYAAAMEAVIAHYQASGSRAPAFVVFQTDGSPTSRGAATRTLCDAARLPIFWQFIGFGDDEFTFLRRLDDLPVPGRRIVDNAGFFAAGTEPRSIPADTLYDQLMGEFPQWLVSARAAGVLPPA</sequence>
<dbReference type="InterPro" id="IPR002035">
    <property type="entry name" value="VWF_A"/>
</dbReference>
<dbReference type="SUPFAM" id="SSF53300">
    <property type="entry name" value="vWA-like"/>
    <property type="match status" value="1"/>
</dbReference>
<organism evidence="3 4">
    <name type="scientific">Polymorphospora rubra</name>
    <dbReference type="NCBI Taxonomy" id="338584"/>
    <lineage>
        <taxon>Bacteria</taxon>
        <taxon>Bacillati</taxon>
        <taxon>Actinomycetota</taxon>
        <taxon>Actinomycetes</taxon>
        <taxon>Micromonosporales</taxon>
        <taxon>Micromonosporaceae</taxon>
        <taxon>Polymorphospora</taxon>
    </lineage>
</organism>
<feature type="domain" description="VWFA" evidence="2">
    <location>
        <begin position="110"/>
        <end position="290"/>
    </location>
</feature>
<dbReference type="EMBL" id="AP023359">
    <property type="protein sequence ID" value="BCJ68796.1"/>
    <property type="molecule type" value="Genomic_DNA"/>
</dbReference>
<evidence type="ECO:0000256" key="1">
    <source>
        <dbReference type="SAM" id="MobiDB-lite"/>
    </source>
</evidence>
<feature type="compositionally biased region" description="Polar residues" evidence="1">
    <location>
        <begin position="1"/>
        <end position="11"/>
    </location>
</feature>
<accession>A0A810N5W5</accession>
<dbReference type="PROSITE" id="PS50234">
    <property type="entry name" value="VWFA"/>
    <property type="match status" value="1"/>
</dbReference>
<proteinExistence type="predicted"/>
<keyword evidence="4" id="KW-1185">Reference proteome</keyword>
<dbReference type="Gene3D" id="3.40.50.410">
    <property type="entry name" value="von Willebrand factor, type A domain"/>
    <property type="match status" value="1"/>
</dbReference>
<feature type="compositionally biased region" description="Basic residues" evidence="1">
    <location>
        <begin position="25"/>
        <end position="38"/>
    </location>
</feature>
<evidence type="ECO:0000313" key="4">
    <source>
        <dbReference type="Proteomes" id="UP000680866"/>
    </source>
</evidence>
<dbReference type="InterPro" id="IPR036465">
    <property type="entry name" value="vWFA_dom_sf"/>
</dbReference>
<dbReference type="CDD" id="cd00198">
    <property type="entry name" value="vWFA"/>
    <property type="match status" value="1"/>
</dbReference>
<protein>
    <submittedName>
        <fullName evidence="3">Toxic cation resistance protein</fullName>
    </submittedName>
</protein>
<evidence type="ECO:0000313" key="3">
    <source>
        <dbReference type="EMBL" id="BCJ68796.1"/>
    </source>
</evidence>
<dbReference type="Pfam" id="PF10138">
    <property type="entry name" value="vWA-TerF-like"/>
    <property type="match status" value="1"/>
</dbReference>
<feature type="region of interest" description="Disordered" evidence="1">
    <location>
        <begin position="1"/>
        <end position="38"/>
    </location>
</feature>
<evidence type="ECO:0000259" key="2">
    <source>
        <dbReference type="PROSITE" id="PS50234"/>
    </source>
</evidence>
<dbReference type="AlphaFoldDB" id="A0A810N5W5"/>
<dbReference type="SMART" id="SM00327">
    <property type="entry name" value="VWA"/>
    <property type="match status" value="1"/>
</dbReference>
<dbReference type="KEGG" id="pry:Prubr_58170"/>
<name>A0A810N5W5_9ACTN</name>
<dbReference type="Proteomes" id="UP000680866">
    <property type="component" value="Chromosome"/>
</dbReference>
<dbReference type="InterPro" id="IPR019303">
    <property type="entry name" value="vWA_TerF_C"/>
</dbReference>